<dbReference type="InterPro" id="IPR035093">
    <property type="entry name" value="RelE/ParE_toxin_dom_sf"/>
</dbReference>
<name>A0A1G2KVT3_9BACT</name>
<accession>A0A1G2KVT3</accession>
<protein>
    <recommendedName>
        <fullName evidence="3">Plasmid stabilization protein</fullName>
    </recommendedName>
</protein>
<proteinExistence type="predicted"/>
<evidence type="ECO:0008006" key="3">
    <source>
        <dbReference type="Google" id="ProtNLM"/>
    </source>
</evidence>
<dbReference type="Gene3D" id="3.30.2310.20">
    <property type="entry name" value="RelE-like"/>
    <property type="match status" value="1"/>
</dbReference>
<gene>
    <name evidence="1" type="ORF">A3C16_00470</name>
</gene>
<organism evidence="1 2">
    <name type="scientific">Candidatus Sungbacteria bacterium RIFCSPHIGHO2_02_FULL_51_29</name>
    <dbReference type="NCBI Taxonomy" id="1802273"/>
    <lineage>
        <taxon>Bacteria</taxon>
        <taxon>Candidatus Sungiibacteriota</taxon>
    </lineage>
</organism>
<sequence>MKIFKESGGRDPRLDVHKLHGKKKEEWAYSVDRSYRIAFVFLEGNRVLYTNIGTHDELY</sequence>
<evidence type="ECO:0000313" key="2">
    <source>
        <dbReference type="Proteomes" id="UP000177811"/>
    </source>
</evidence>
<comment type="caution">
    <text evidence="1">The sequence shown here is derived from an EMBL/GenBank/DDBJ whole genome shotgun (WGS) entry which is preliminary data.</text>
</comment>
<reference evidence="1 2" key="1">
    <citation type="journal article" date="2016" name="Nat. Commun.">
        <title>Thousands of microbial genomes shed light on interconnected biogeochemical processes in an aquifer system.</title>
        <authorList>
            <person name="Anantharaman K."/>
            <person name="Brown C.T."/>
            <person name="Hug L.A."/>
            <person name="Sharon I."/>
            <person name="Castelle C.J."/>
            <person name="Probst A.J."/>
            <person name="Thomas B.C."/>
            <person name="Singh A."/>
            <person name="Wilkins M.J."/>
            <person name="Karaoz U."/>
            <person name="Brodie E.L."/>
            <person name="Williams K.H."/>
            <person name="Hubbard S.S."/>
            <person name="Banfield J.F."/>
        </authorList>
    </citation>
    <scope>NUCLEOTIDE SEQUENCE [LARGE SCALE GENOMIC DNA]</scope>
</reference>
<dbReference type="AlphaFoldDB" id="A0A1G2KVT3"/>
<evidence type="ECO:0000313" key="1">
    <source>
        <dbReference type="EMBL" id="OHA03548.1"/>
    </source>
</evidence>
<dbReference type="SUPFAM" id="SSF143011">
    <property type="entry name" value="RelE-like"/>
    <property type="match status" value="1"/>
</dbReference>
<dbReference type="Proteomes" id="UP000177811">
    <property type="component" value="Unassembled WGS sequence"/>
</dbReference>
<dbReference type="EMBL" id="MHQL01000013">
    <property type="protein sequence ID" value="OHA03548.1"/>
    <property type="molecule type" value="Genomic_DNA"/>
</dbReference>